<gene>
    <name evidence="1" type="ORF">L6164_023788</name>
</gene>
<keyword evidence="2" id="KW-1185">Reference proteome</keyword>
<sequence>MALYQLCLFQNLGYSKILQIGEAQSSPLFKTKCSNYVHRPIQCKASTVSNQAIPRRYANFGPSVWDYDFIQSLTSEFLDNELYAQQRNELKEEVRTMLCKMKNPLYQLELIDDLQRLGVAYHFKNEINNILNNVYKNMDSFVEEKNLYFTALKFRLLRENDYLISAEIFGCFQDGKCNFKEWLSTDIKGILSLYEASFYSMENEIILDKARDFSLKNLNEFVKKYKNTDLSFLVGHALEIPLCWRMPRLETHWFIDFYERKQSVNHSLLKLAKLDFNMVQAIHQEDLKHASRWWNKTALGGKLSFARDKIVENFVWTVAFSFLPHFGHLRRVLTKVNALITTIDDIYDVYGTLEELELFSDVVSRWDINAIDTLPEYMKICFLELYNFVDEFARDILKEKEHQILPYLTKVWADLCKAYLTEAKWFFGGYAPSLEEYIDTAWISIGSTVILIHCYFSTPNPIRMEDLKYLEEYSNIIRTSSKISRLVNDLRTQKREMEDGDVIKSIQCYMHDTGASGQFAREHIKSMICTIWKKMNEDVNYSPFPPSFTEIALNKVRMSLCMYQYGDAHSIQDTKSTKWKSSLLFDAIPIP</sequence>
<evidence type="ECO:0000313" key="1">
    <source>
        <dbReference type="EMBL" id="KAI4324234.1"/>
    </source>
</evidence>
<comment type="caution">
    <text evidence="1">The sequence shown here is derived from an EMBL/GenBank/DDBJ whole genome shotgun (WGS) entry which is preliminary data.</text>
</comment>
<proteinExistence type="predicted"/>
<organism evidence="1 2">
    <name type="scientific">Bauhinia variegata</name>
    <name type="common">Purple orchid tree</name>
    <name type="synonym">Phanera variegata</name>
    <dbReference type="NCBI Taxonomy" id="167791"/>
    <lineage>
        <taxon>Eukaryota</taxon>
        <taxon>Viridiplantae</taxon>
        <taxon>Streptophyta</taxon>
        <taxon>Embryophyta</taxon>
        <taxon>Tracheophyta</taxon>
        <taxon>Spermatophyta</taxon>
        <taxon>Magnoliopsida</taxon>
        <taxon>eudicotyledons</taxon>
        <taxon>Gunneridae</taxon>
        <taxon>Pentapetalae</taxon>
        <taxon>rosids</taxon>
        <taxon>fabids</taxon>
        <taxon>Fabales</taxon>
        <taxon>Fabaceae</taxon>
        <taxon>Cercidoideae</taxon>
        <taxon>Cercideae</taxon>
        <taxon>Bauhiniinae</taxon>
        <taxon>Bauhinia</taxon>
    </lineage>
</organism>
<dbReference type="Proteomes" id="UP000828941">
    <property type="component" value="Chromosome 9"/>
</dbReference>
<name>A0ACB9MLH6_BAUVA</name>
<dbReference type="EMBL" id="CM039434">
    <property type="protein sequence ID" value="KAI4324234.1"/>
    <property type="molecule type" value="Genomic_DNA"/>
</dbReference>
<evidence type="ECO:0000313" key="2">
    <source>
        <dbReference type="Proteomes" id="UP000828941"/>
    </source>
</evidence>
<protein>
    <submittedName>
        <fullName evidence="1">Uncharacterized protein</fullName>
    </submittedName>
</protein>
<reference evidence="1 2" key="1">
    <citation type="journal article" date="2022" name="DNA Res.">
        <title>Chromosomal-level genome assembly of the orchid tree Bauhinia variegata (Leguminosae; Cercidoideae) supports the allotetraploid origin hypothesis of Bauhinia.</title>
        <authorList>
            <person name="Zhong Y."/>
            <person name="Chen Y."/>
            <person name="Zheng D."/>
            <person name="Pang J."/>
            <person name="Liu Y."/>
            <person name="Luo S."/>
            <person name="Meng S."/>
            <person name="Qian L."/>
            <person name="Wei D."/>
            <person name="Dai S."/>
            <person name="Zhou R."/>
        </authorList>
    </citation>
    <scope>NUCLEOTIDE SEQUENCE [LARGE SCALE GENOMIC DNA]</scope>
    <source>
        <strain evidence="1">BV-YZ2020</strain>
    </source>
</reference>
<accession>A0ACB9MLH6</accession>